<sequence>MSSLSNSVKVYEVSPTDLPRIEADLVKITADCVEAGASIGFLKKEGPEPIIMWWEHLIAQLDGQICRLFVAESAGKIAGCVLLARASKSNSRHRAEVQKLQVSPSCRRQGIAAKLLEHMEQAARVAGIQLLILDTESSSGAVPLYEACDYQMLGDIPNYAERPDGVRHPTRIFYKELCPKTERI</sequence>
<dbReference type="EMBL" id="OBEL01000005">
    <property type="protein sequence ID" value="SNZ20510.1"/>
    <property type="molecule type" value="Genomic_DNA"/>
</dbReference>
<evidence type="ECO:0000256" key="2">
    <source>
        <dbReference type="ARBA" id="ARBA00023315"/>
    </source>
</evidence>
<dbReference type="PROSITE" id="PS51186">
    <property type="entry name" value="GNAT"/>
    <property type="match status" value="1"/>
</dbReference>
<dbReference type="Pfam" id="PF00583">
    <property type="entry name" value="Acetyltransf_1"/>
    <property type="match status" value="1"/>
</dbReference>
<evidence type="ECO:0000259" key="3">
    <source>
        <dbReference type="PROSITE" id="PS51186"/>
    </source>
</evidence>
<organism evidence="4 5">
    <name type="scientific">Cohaesibacter gelatinilyticus</name>
    <dbReference type="NCBI Taxonomy" id="372072"/>
    <lineage>
        <taxon>Bacteria</taxon>
        <taxon>Pseudomonadati</taxon>
        <taxon>Pseudomonadota</taxon>
        <taxon>Alphaproteobacteria</taxon>
        <taxon>Hyphomicrobiales</taxon>
        <taxon>Cohaesibacteraceae</taxon>
    </lineage>
</organism>
<keyword evidence="2" id="KW-0012">Acyltransferase</keyword>
<evidence type="ECO:0000313" key="4">
    <source>
        <dbReference type="EMBL" id="SNZ20510.1"/>
    </source>
</evidence>
<dbReference type="Gene3D" id="3.40.630.30">
    <property type="match status" value="1"/>
</dbReference>
<dbReference type="GO" id="GO:0016747">
    <property type="term" value="F:acyltransferase activity, transferring groups other than amino-acyl groups"/>
    <property type="evidence" value="ECO:0007669"/>
    <property type="project" value="InterPro"/>
</dbReference>
<dbReference type="OrthoDB" id="3389160at2"/>
<dbReference type="RefSeq" id="WP_097154888.1">
    <property type="nucleotide sequence ID" value="NZ_OBEL01000005.1"/>
</dbReference>
<feature type="domain" description="N-acetyltransferase" evidence="3">
    <location>
        <begin position="8"/>
        <end position="179"/>
    </location>
</feature>
<keyword evidence="5" id="KW-1185">Reference proteome</keyword>
<reference evidence="4 5" key="1">
    <citation type="submission" date="2017-09" db="EMBL/GenBank/DDBJ databases">
        <authorList>
            <person name="Ehlers B."/>
            <person name="Leendertz F.H."/>
        </authorList>
    </citation>
    <scope>NUCLEOTIDE SEQUENCE [LARGE SCALE GENOMIC DNA]</scope>
    <source>
        <strain evidence="4 5">DSM 18289</strain>
    </source>
</reference>
<dbReference type="CDD" id="cd04301">
    <property type="entry name" value="NAT_SF"/>
    <property type="match status" value="1"/>
</dbReference>
<protein>
    <submittedName>
        <fullName evidence="4">Acetyltransferase (GNAT) domain-containing protein</fullName>
    </submittedName>
</protein>
<dbReference type="PANTHER" id="PTHR43877:SF2">
    <property type="entry name" value="AMINOALKYLPHOSPHONATE N-ACETYLTRANSFERASE-RELATED"/>
    <property type="match status" value="1"/>
</dbReference>
<dbReference type="AlphaFoldDB" id="A0A285PFK3"/>
<evidence type="ECO:0000313" key="5">
    <source>
        <dbReference type="Proteomes" id="UP000219439"/>
    </source>
</evidence>
<dbReference type="PANTHER" id="PTHR43877">
    <property type="entry name" value="AMINOALKYLPHOSPHONATE N-ACETYLTRANSFERASE-RELATED-RELATED"/>
    <property type="match status" value="1"/>
</dbReference>
<dbReference type="InterPro" id="IPR000182">
    <property type="entry name" value="GNAT_dom"/>
</dbReference>
<dbReference type="InterPro" id="IPR050832">
    <property type="entry name" value="Bact_Acetyltransf"/>
</dbReference>
<gene>
    <name evidence="4" type="ORF">SAMN06265368_3614</name>
</gene>
<proteinExistence type="predicted"/>
<dbReference type="InterPro" id="IPR016181">
    <property type="entry name" value="Acyl_CoA_acyltransferase"/>
</dbReference>
<name>A0A285PFK3_9HYPH</name>
<dbReference type="Proteomes" id="UP000219439">
    <property type="component" value="Unassembled WGS sequence"/>
</dbReference>
<evidence type="ECO:0000256" key="1">
    <source>
        <dbReference type="ARBA" id="ARBA00022679"/>
    </source>
</evidence>
<accession>A0A285PFK3</accession>
<keyword evidence="1 4" id="KW-0808">Transferase</keyword>
<dbReference type="SUPFAM" id="SSF55729">
    <property type="entry name" value="Acyl-CoA N-acyltransferases (Nat)"/>
    <property type="match status" value="1"/>
</dbReference>